<dbReference type="PANTHER" id="PTHR10666">
    <property type="entry name" value="UBIQUITIN"/>
    <property type="match status" value="1"/>
</dbReference>
<evidence type="ECO:0000259" key="2">
    <source>
        <dbReference type="PROSITE" id="PS50053"/>
    </source>
</evidence>
<dbReference type="Gene3D" id="3.10.20.90">
    <property type="entry name" value="Phosphatidylinositol 3-kinase Catalytic Subunit, Chain A, domain 1"/>
    <property type="match status" value="1"/>
</dbReference>
<accession>A0A835J830</accession>
<dbReference type="InterPro" id="IPR050158">
    <property type="entry name" value="Ubiquitin_ubiquitin-like"/>
</dbReference>
<dbReference type="GO" id="GO:0003729">
    <property type="term" value="F:mRNA binding"/>
    <property type="evidence" value="ECO:0007669"/>
    <property type="project" value="UniProtKB-ARBA"/>
</dbReference>
<dbReference type="SUPFAM" id="SSF54236">
    <property type="entry name" value="Ubiquitin-like"/>
    <property type="match status" value="1"/>
</dbReference>
<evidence type="ECO:0000256" key="1">
    <source>
        <dbReference type="ARBA" id="ARBA00022499"/>
    </source>
</evidence>
<evidence type="ECO:0000313" key="3">
    <source>
        <dbReference type="EMBL" id="KAF9665310.1"/>
    </source>
</evidence>
<dbReference type="PROSITE" id="PS50053">
    <property type="entry name" value="UBIQUITIN_2"/>
    <property type="match status" value="1"/>
</dbReference>
<dbReference type="AlphaFoldDB" id="A0A835J830"/>
<feature type="domain" description="Ubiquitin-like" evidence="2">
    <location>
        <begin position="38"/>
        <end position="60"/>
    </location>
</feature>
<dbReference type="InterPro" id="IPR000626">
    <property type="entry name" value="Ubiquitin-like_dom"/>
</dbReference>
<keyword evidence="1" id="KW-1017">Isopeptide bond</keyword>
<organism evidence="3 4">
    <name type="scientific">Salix dunnii</name>
    <dbReference type="NCBI Taxonomy" id="1413687"/>
    <lineage>
        <taxon>Eukaryota</taxon>
        <taxon>Viridiplantae</taxon>
        <taxon>Streptophyta</taxon>
        <taxon>Embryophyta</taxon>
        <taxon>Tracheophyta</taxon>
        <taxon>Spermatophyta</taxon>
        <taxon>Magnoliopsida</taxon>
        <taxon>eudicotyledons</taxon>
        <taxon>Gunneridae</taxon>
        <taxon>Pentapetalae</taxon>
        <taxon>rosids</taxon>
        <taxon>fabids</taxon>
        <taxon>Malpighiales</taxon>
        <taxon>Salicaceae</taxon>
        <taxon>Saliceae</taxon>
        <taxon>Salix</taxon>
    </lineage>
</organism>
<dbReference type="Pfam" id="PF00240">
    <property type="entry name" value="ubiquitin"/>
    <property type="match status" value="1"/>
</dbReference>
<sequence>MTREVEIAVTAPTMSRPRLKTRKEKPFSDLFLLMVCHQRLILAGKQLEDGRNLADYSIQKVFATIQLVLRLRGGGGKGACINNIEPKFIELAR</sequence>
<gene>
    <name evidence="3" type="ORF">SADUNF_Sadunf16G0109500</name>
</gene>
<proteinExistence type="predicted"/>
<evidence type="ECO:0000313" key="4">
    <source>
        <dbReference type="Proteomes" id="UP000657918"/>
    </source>
</evidence>
<dbReference type="Proteomes" id="UP000657918">
    <property type="component" value="Chromosome 16"/>
</dbReference>
<dbReference type="InterPro" id="IPR029071">
    <property type="entry name" value="Ubiquitin-like_domsf"/>
</dbReference>
<protein>
    <recommendedName>
        <fullName evidence="2">Ubiquitin-like domain-containing protein</fullName>
    </recommendedName>
</protein>
<keyword evidence="4" id="KW-1185">Reference proteome</keyword>
<name>A0A835J830_9ROSI</name>
<reference evidence="3 4" key="1">
    <citation type="submission" date="2020-10" db="EMBL/GenBank/DDBJ databases">
        <title>Plant Genome Project.</title>
        <authorList>
            <person name="Zhang R.-G."/>
        </authorList>
    </citation>
    <scope>NUCLEOTIDE SEQUENCE [LARGE SCALE GENOMIC DNA]</scope>
    <source>
        <strain evidence="3">FAFU-HL-1</strain>
        <tissue evidence="3">Leaf</tissue>
    </source>
</reference>
<dbReference type="EMBL" id="JADGMS010000016">
    <property type="protein sequence ID" value="KAF9665310.1"/>
    <property type="molecule type" value="Genomic_DNA"/>
</dbReference>
<comment type="caution">
    <text evidence="3">The sequence shown here is derived from an EMBL/GenBank/DDBJ whole genome shotgun (WGS) entry which is preliminary data.</text>
</comment>